<comment type="caution">
    <text evidence="1">The sequence shown here is derived from an EMBL/GenBank/DDBJ whole genome shotgun (WGS) entry which is preliminary data.</text>
</comment>
<evidence type="ECO:0000313" key="1">
    <source>
        <dbReference type="EMBL" id="KAF2035771.1"/>
    </source>
</evidence>
<name>A0A9P4HIB8_9PLEO</name>
<organism evidence="1 2">
    <name type="scientific">Setomelanomma holmii</name>
    <dbReference type="NCBI Taxonomy" id="210430"/>
    <lineage>
        <taxon>Eukaryota</taxon>
        <taxon>Fungi</taxon>
        <taxon>Dikarya</taxon>
        <taxon>Ascomycota</taxon>
        <taxon>Pezizomycotina</taxon>
        <taxon>Dothideomycetes</taxon>
        <taxon>Pleosporomycetidae</taxon>
        <taxon>Pleosporales</taxon>
        <taxon>Pleosporineae</taxon>
        <taxon>Phaeosphaeriaceae</taxon>
        <taxon>Setomelanomma</taxon>
    </lineage>
</organism>
<protein>
    <submittedName>
        <fullName evidence="1">Uncharacterized protein</fullName>
    </submittedName>
</protein>
<proteinExistence type="predicted"/>
<evidence type="ECO:0000313" key="2">
    <source>
        <dbReference type="Proteomes" id="UP000799777"/>
    </source>
</evidence>
<dbReference type="AlphaFoldDB" id="A0A9P4HIB8"/>
<reference evidence="1" key="1">
    <citation type="journal article" date="2020" name="Stud. Mycol.">
        <title>101 Dothideomycetes genomes: a test case for predicting lifestyles and emergence of pathogens.</title>
        <authorList>
            <person name="Haridas S."/>
            <person name="Albert R."/>
            <person name="Binder M."/>
            <person name="Bloem J."/>
            <person name="Labutti K."/>
            <person name="Salamov A."/>
            <person name="Andreopoulos B."/>
            <person name="Baker S."/>
            <person name="Barry K."/>
            <person name="Bills G."/>
            <person name="Bluhm B."/>
            <person name="Cannon C."/>
            <person name="Castanera R."/>
            <person name="Culley D."/>
            <person name="Daum C."/>
            <person name="Ezra D."/>
            <person name="Gonzalez J."/>
            <person name="Henrissat B."/>
            <person name="Kuo A."/>
            <person name="Liang C."/>
            <person name="Lipzen A."/>
            <person name="Lutzoni F."/>
            <person name="Magnuson J."/>
            <person name="Mondo S."/>
            <person name="Nolan M."/>
            <person name="Ohm R."/>
            <person name="Pangilinan J."/>
            <person name="Park H.-J."/>
            <person name="Ramirez L."/>
            <person name="Alfaro M."/>
            <person name="Sun H."/>
            <person name="Tritt A."/>
            <person name="Yoshinaga Y."/>
            <person name="Zwiers L.-H."/>
            <person name="Turgeon B."/>
            <person name="Goodwin S."/>
            <person name="Spatafora J."/>
            <person name="Crous P."/>
            <person name="Grigoriev I."/>
        </authorList>
    </citation>
    <scope>NUCLEOTIDE SEQUENCE</scope>
    <source>
        <strain evidence="1">CBS 110217</strain>
    </source>
</reference>
<dbReference type="PANTHER" id="PTHR38790:SF4">
    <property type="entry name" value="2EXR DOMAIN-CONTAINING PROTEIN"/>
    <property type="match status" value="1"/>
</dbReference>
<dbReference type="OrthoDB" id="5413827at2759"/>
<dbReference type="PANTHER" id="PTHR38790">
    <property type="entry name" value="2EXR DOMAIN-CONTAINING PROTEIN-RELATED"/>
    <property type="match status" value="1"/>
</dbReference>
<dbReference type="EMBL" id="ML978156">
    <property type="protein sequence ID" value="KAF2035771.1"/>
    <property type="molecule type" value="Genomic_DNA"/>
</dbReference>
<accession>A0A9P4HIB8</accession>
<gene>
    <name evidence="1" type="ORF">EK21DRAFT_106615</name>
</gene>
<sequence length="201" mass="22738">MSTITARSTDNQQASPFLSLPPELRNIIYRYILHIGELRILKILDSITILIQTDSSDPTPSNPPAHLLAITAINRQIHSETHLLPFQLNTFSSQWQSCFFKFSSSLTSQQRSAITTVKLLFTKQQRRTFESLRRFVVSDANLQRTAEAVLHNLYGVKVAVLGEVDCYRKVGPRSRENMLVAVRRTLKGLGRGAAVRWETDA</sequence>
<dbReference type="Proteomes" id="UP000799777">
    <property type="component" value="Unassembled WGS sequence"/>
</dbReference>
<keyword evidence="2" id="KW-1185">Reference proteome</keyword>